<organism evidence="2 3">
    <name type="scientific">Phanerochaete sordida</name>
    <dbReference type="NCBI Taxonomy" id="48140"/>
    <lineage>
        <taxon>Eukaryota</taxon>
        <taxon>Fungi</taxon>
        <taxon>Dikarya</taxon>
        <taxon>Basidiomycota</taxon>
        <taxon>Agaricomycotina</taxon>
        <taxon>Agaricomycetes</taxon>
        <taxon>Polyporales</taxon>
        <taxon>Phanerochaetaceae</taxon>
        <taxon>Phanerochaete</taxon>
    </lineage>
</organism>
<evidence type="ECO:0000256" key="1">
    <source>
        <dbReference type="SAM" id="MobiDB-lite"/>
    </source>
</evidence>
<dbReference type="AlphaFoldDB" id="A0A9P3LDH6"/>
<proteinExistence type="predicted"/>
<name>A0A9P3LDH6_9APHY</name>
<gene>
    <name evidence="2" type="ORF">PsYK624_067220</name>
</gene>
<keyword evidence="3" id="KW-1185">Reference proteome</keyword>
<feature type="compositionally biased region" description="Basic residues" evidence="1">
    <location>
        <begin position="59"/>
        <end position="69"/>
    </location>
</feature>
<accession>A0A9P3LDH6</accession>
<evidence type="ECO:0000313" key="3">
    <source>
        <dbReference type="Proteomes" id="UP000703269"/>
    </source>
</evidence>
<feature type="region of interest" description="Disordered" evidence="1">
    <location>
        <begin position="58"/>
        <end position="98"/>
    </location>
</feature>
<sequence>MHGLRVQEAPQSARALVTPDRAGGGRADARGNAKCRLLLLYLKQRLVGALASQFLRDTRAKRTRRRRSLGRRDDDWDYRAPRTGHGASARRAAAASAA</sequence>
<feature type="compositionally biased region" description="Low complexity" evidence="1">
    <location>
        <begin position="87"/>
        <end position="98"/>
    </location>
</feature>
<reference evidence="2 3" key="1">
    <citation type="submission" date="2021-08" db="EMBL/GenBank/DDBJ databases">
        <title>Draft Genome Sequence of Phanerochaete sordida strain YK-624.</title>
        <authorList>
            <person name="Mori T."/>
            <person name="Dohra H."/>
            <person name="Suzuki T."/>
            <person name="Kawagishi H."/>
            <person name="Hirai H."/>
        </authorList>
    </citation>
    <scope>NUCLEOTIDE SEQUENCE [LARGE SCALE GENOMIC DNA]</scope>
    <source>
        <strain evidence="2 3">YK-624</strain>
    </source>
</reference>
<evidence type="ECO:0000313" key="2">
    <source>
        <dbReference type="EMBL" id="GJE90579.1"/>
    </source>
</evidence>
<protein>
    <submittedName>
        <fullName evidence="2">Uncharacterized protein</fullName>
    </submittedName>
</protein>
<feature type="compositionally biased region" description="Basic and acidic residues" evidence="1">
    <location>
        <begin position="70"/>
        <end position="80"/>
    </location>
</feature>
<dbReference type="EMBL" id="BPQB01000017">
    <property type="protein sequence ID" value="GJE90579.1"/>
    <property type="molecule type" value="Genomic_DNA"/>
</dbReference>
<comment type="caution">
    <text evidence="2">The sequence shown here is derived from an EMBL/GenBank/DDBJ whole genome shotgun (WGS) entry which is preliminary data.</text>
</comment>
<feature type="region of interest" description="Disordered" evidence="1">
    <location>
        <begin position="1"/>
        <end position="28"/>
    </location>
</feature>
<dbReference type="Proteomes" id="UP000703269">
    <property type="component" value="Unassembled WGS sequence"/>
</dbReference>